<evidence type="ECO:0000313" key="7">
    <source>
        <dbReference type="EMBL" id="WWC91721.1"/>
    </source>
</evidence>
<evidence type="ECO:0000259" key="6">
    <source>
        <dbReference type="Pfam" id="PF02900"/>
    </source>
</evidence>
<dbReference type="GO" id="GO:0008270">
    <property type="term" value="F:zinc ion binding"/>
    <property type="evidence" value="ECO:0007669"/>
    <property type="project" value="InterPro"/>
</dbReference>
<protein>
    <recommendedName>
        <fullName evidence="6">Extradiol ring-cleavage dioxygenase class III enzyme subunit B domain-containing protein</fullName>
    </recommendedName>
</protein>
<dbReference type="CDD" id="cd07363">
    <property type="entry name" value="45_DOPA_Dioxygenase"/>
    <property type="match status" value="1"/>
</dbReference>
<dbReference type="GO" id="GO:0016702">
    <property type="term" value="F:oxidoreductase activity, acting on single donors with incorporation of molecular oxygen, incorporation of two atoms of oxygen"/>
    <property type="evidence" value="ECO:0007669"/>
    <property type="project" value="UniProtKB-ARBA"/>
</dbReference>
<sequence length="283" mass="31828">MCDQSNTRGDVYFISHGGPITGDQKHSEPYKALQKIGQIINNNPPKGIIIVSAHWEHCSPEGGVLINSNRTNPVIYDFYNFPKHLYELNFNSYFDEGLGNSVLQVLKDDNIKVDRENRGLDHGIWIPLRAMFGESSLIPLIQISLPDTSKSKPITTVKLGKSLSKLRNKGYTIIGSGQGVHNIRDLIQDRPMPYSKLFLQQLTSSVNSTHPISSTINLLNSPLYKLAHPTNEHFYPIFISLAAINLEKDIKHDIYTGIVDLKGFEVENQGLGWCLWRWTANSS</sequence>
<dbReference type="PIRSF" id="PIRSF006157">
    <property type="entry name" value="Doxgns_DODA"/>
    <property type="match status" value="1"/>
</dbReference>
<reference evidence="7 8" key="1">
    <citation type="submission" date="2024-01" db="EMBL/GenBank/DDBJ databases">
        <title>Comparative genomics of Cryptococcus and Kwoniella reveals pathogenesis evolution and contrasting modes of karyotype evolution via chromosome fusion or intercentromeric recombination.</title>
        <authorList>
            <person name="Coelho M.A."/>
            <person name="David-Palma M."/>
            <person name="Shea T."/>
            <person name="Bowers K."/>
            <person name="McGinley-Smith S."/>
            <person name="Mohammad A.W."/>
            <person name="Gnirke A."/>
            <person name="Yurkov A.M."/>
            <person name="Nowrousian M."/>
            <person name="Sun S."/>
            <person name="Cuomo C.A."/>
            <person name="Heitman J."/>
        </authorList>
    </citation>
    <scope>NUCLEOTIDE SEQUENCE [LARGE SCALE GENOMIC DNA]</scope>
    <source>
        <strain evidence="7 8">CBS 6074</strain>
    </source>
</reference>
<evidence type="ECO:0000256" key="4">
    <source>
        <dbReference type="ARBA" id="ARBA00022833"/>
    </source>
</evidence>
<dbReference type="Proteomes" id="UP001355207">
    <property type="component" value="Chromosome 9"/>
</dbReference>
<proteinExistence type="inferred from homology"/>
<dbReference type="GO" id="GO:0008198">
    <property type="term" value="F:ferrous iron binding"/>
    <property type="evidence" value="ECO:0007669"/>
    <property type="project" value="InterPro"/>
</dbReference>
<keyword evidence="8" id="KW-1185">Reference proteome</keyword>
<evidence type="ECO:0000256" key="1">
    <source>
        <dbReference type="ARBA" id="ARBA00001947"/>
    </source>
</evidence>
<organism evidence="7 8">
    <name type="scientific">Kwoniella dendrophila CBS 6074</name>
    <dbReference type="NCBI Taxonomy" id="1295534"/>
    <lineage>
        <taxon>Eukaryota</taxon>
        <taxon>Fungi</taxon>
        <taxon>Dikarya</taxon>
        <taxon>Basidiomycota</taxon>
        <taxon>Agaricomycotina</taxon>
        <taxon>Tremellomycetes</taxon>
        <taxon>Tremellales</taxon>
        <taxon>Cryptococcaceae</taxon>
        <taxon>Kwoniella</taxon>
    </lineage>
</organism>
<dbReference type="InterPro" id="IPR004183">
    <property type="entry name" value="Xdiol_dOase_suB"/>
</dbReference>
<dbReference type="EMBL" id="CP144106">
    <property type="protein sequence ID" value="WWC91721.1"/>
    <property type="molecule type" value="Genomic_DNA"/>
</dbReference>
<evidence type="ECO:0000256" key="3">
    <source>
        <dbReference type="ARBA" id="ARBA00022723"/>
    </source>
</evidence>
<comment type="cofactor">
    <cofactor evidence="1">
        <name>Zn(2+)</name>
        <dbReference type="ChEBI" id="CHEBI:29105"/>
    </cofactor>
</comment>
<accession>A0AAX4K1Z5</accession>
<keyword evidence="5" id="KW-0560">Oxidoreductase</keyword>
<feature type="domain" description="Extradiol ring-cleavage dioxygenase class III enzyme subunit B" evidence="6">
    <location>
        <begin position="11"/>
        <end position="254"/>
    </location>
</feature>
<dbReference type="SUPFAM" id="SSF53213">
    <property type="entry name" value="LigB-like"/>
    <property type="match status" value="1"/>
</dbReference>
<name>A0AAX4K1Z5_9TREE</name>
<evidence type="ECO:0000256" key="2">
    <source>
        <dbReference type="ARBA" id="ARBA00007581"/>
    </source>
</evidence>
<gene>
    <name evidence="7" type="ORF">L201_006668</name>
</gene>
<evidence type="ECO:0000313" key="8">
    <source>
        <dbReference type="Proteomes" id="UP001355207"/>
    </source>
</evidence>
<dbReference type="Gene3D" id="3.40.830.10">
    <property type="entry name" value="LigB-like"/>
    <property type="match status" value="1"/>
</dbReference>
<keyword evidence="4" id="KW-0862">Zinc</keyword>
<keyword evidence="3" id="KW-0479">Metal-binding</keyword>
<dbReference type="GeneID" id="91097337"/>
<comment type="similarity">
    <text evidence="2">Belongs to the DODA-type extradiol aromatic ring-opening dioxygenase family.</text>
</comment>
<dbReference type="PANTHER" id="PTHR30096:SF0">
    <property type="entry name" value="4,5-DOPA DIOXYGENASE EXTRADIOL-LIKE PROTEIN"/>
    <property type="match status" value="1"/>
</dbReference>
<evidence type="ECO:0000256" key="5">
    <source>
        <dbReference type="ARBA" id="ARBA00023002"/>
    </source>
</evidence>
<dbReference type="AlphaFoldDB" id="A0AAX4K1Z5"/>
<dbReference type="InterPro" id="IPR014436">
    <property type="entry name" value="Extradiol_dOase_DODA"/>
</dbReference>
<dbReference type="RefSeq" id="XP_066078483.1">
    <property type="nucleotide sequence ID" value="XM_066222386.1"/>
</dbReference>
<dbReference type="PANTHER" id="PTHR30096">
    <property type="entry name" value="4,5-DOPA DIOXYGENASE EXTRADIOL-LIKE PROTEIN"/>
    <property type="match status" value="1"/>
</dbReference>
<dbReference type="Pfam" id="PF02900">
    <property type="entry name" value="LigB"/>
    <property type="match status" value="1"/>
</dbReference>